<evidence type="ECO:0000313" key="1">
    <source>
        <dbReference type="EMBL" id="TFK69969.1"/>
    </source>
</evidence>
<name>A0ACD3AW91_9AGAR</name>
<proteinExistence type="predicted"/>
<gene>
    <name evidence="1" type="ORF">BDN72DRAFT_839751</name>
</gene>
<feature type="non-terminal residue" evidence="1">
    <location>
        <position position="354"/>
    </location>
</feature>
<keyword evidence="2" id="KW-1185">Reference proteome</keyword>
<organism evidence="1 2">
    <name type="scientific">Pluteus cervinus</name>
    <dbReference type="NCBI Taxonomy" id="181527"/>
    <lineage>
        <taxon>Eukaryota</taxon>
        <taxon>Fungi</taxon>
        <taxon>Dikarya</taxon>
        <taxon>Basidiomycota</taxon>
        <taxon>Agaricomycotina</taxon>
        <taxon>Agaricomycetes</taxon>
        <taxon>Agaricomycetidae</taxon>
        <taxon>Agaricales</taxon>
        <taxon>Pluteineae</taxon>
        <taxon>Pluteaceae</taxon>
        <taxon>Pluteus</taxon>
    </lineage>
</organism>
<reference evidence="1 2" key="1">
    <citation type="journal article" date="2019" name="Nat. Ecol. Evol.">
        <title>Megaphylogeny resolves global patterns of mushroom evolution.</title>
        <authorList>
            <person name="Varga T."/>
            <person name="Krizsan K."/>
            <person name="Foldi C."/>
            <person name="Dima B."/>
            <person name="Sanchez-Garcia M."/>
            <person name="Sanchez-Ramirez S."/>
            <person name="Szollosi G.J."/>
            <person name="Szarkandi J.G."/>
            <person name="Papp V."/>
            <person name="Albert L."/>
            <person name="Andreopoulos W."/>
            <person name="Angelini C."/>
            <person name="Antonin V."/>
            <person name="Barry K.W."/>
            <person name="Bougher N.L."/>
            <person name="Buchanan P."/>
            <person name="Buyck B."/>
            <person name="Bense V."/>
            <person name="Catcheside P."/>
            <person name="Chovatia M."/>
            <person name="Cooper J."/>
            <person name="Damon W."/>
            <person name="Desjardin D."/>
            <person name="Finy P."/>
            <person name="Geml J."/>
            <person name="Haridas S."/>
            <person name="Hughes K."/>
            <person name="Justo A."/>
            <person name="Karasinski D."/>
            <person name="Kautmanova I."/>
            <person name="Kiss B."/>
            <person name="Kocsube S."/>
            <person name="Kotiranta H."/>
            <person name="LaButti K.M."/>
            <person name="Lechner B.E."/>
            <person name="Liimatainen K."/>
            <person name="Lipzen A."/>
            <person name="Lukacs Z."/>
            <person name="Mihaltcheva S."/>
            <person name="Morgado L.N."/>
            <person name="Niskanen T."/>
            <person name="Noordeloos M.E."/>
            <person name="Ohm R.A."/>
            <person name="Ortiz-Santana B."/>
            <person name="Ovrebo C."/>
            <person name="Racz N."/>
            <person name="Riley R."/>
            <person name="Savchenko A."/>
            <person name="Shiryaev A."/>
            <person name="Soop K."/>
            <person name="Spirin V."/>
            <person name="Szebenyi C."/>
            <person name="Tomsovsky M."/>
            <person name="Tulloss R.E."/>
            <person name="Uehling J."/>
            <person name="Grigoriev I.V."/>
            <person name="Vagvolgyi C."/>
            <person name="Papp T."/>
            <person name="Martin F.M."/>
            <person name="Miettinen O."/>
            <person name="Hibbett D.S."/>
            <person name="Nagy L.G."/>
        </authorList>
    </citation>
    <scope>NUCLEOTIDE SEQUENCE [LARGE SCALE GENOMIC DNA]</scope>
    <source>
        <strain evidence="1 2">NL-1719</strain>
    </source>
</reference>
<accession>A0ACD3AW91</accession>
<dbReference type="EMBL" id="ML208321">
    <property type="protein sequence ID" value="TFK69969.1"/>
    <property type="molecule type" value="Genomic_DNA"/>
</dbReference>
<dbReference type="Proteomes" id="UP000308600">
    <property type="component" value="Unassembled WGS sequence"/>
</dbReference>
<sequence>MDSTGLLPPQSPSSSLPPLQPQTRLPPFDGTFGSLFIGMNVSTVLYGVACAQTFLYATSHRSKKDGWILKALVYTLLPLDTVHQFIMFTGMYRFLITDYLDPSRLGDTHTGSGDFYIHIGGALGVFIVVLVQMYYAWRLWTFSTNTSNALRFTLVIATIVLSLLTFALGIVIIVRALPTILSGPATFGLFGLSIFNANGFSKLVWGLELSSSIACDTVITFGMMLSLRRTRAGFRSTNDGLNFLMVLTFNTGLLTVILCVLSLICFYALQPQRNIAYAALEIILPRCYFISFLATLNSRGYLREKMAMAVGVPVSFGAPSTGNRPVPFEQKILYTTEKLVEGDGSVEQETVGTI</sequence>
<evidence type="ECO:0000313" key="2">
    <source>
        <dbReference type="Proteomes" id="UP000308600"/>
    </source>
</evidence>
<protein>
    <submittedName>
        <fullName evidence="1">Uncharacterized protein</fullName>
    </submittedName>
</protein>